<gene>
    <name evidence="1" type="ORF">NDU88_006206</name>
</gene>
<comment type="caution">
    <text evidence="1">The sequence shown here is derived from an EMBL/GenBank/DDBJ whole genome shotgun (WGS) entry which is preliminary data.</text>
</comment>
<proteinExistence type="predicted"/>
<name>A0AAV7RL88_PLEWA</name>
<organism evidence="1 2">
    <name type="scientific">Pleurodeles waltl</name>
    <name type="common">Iberian ribbed newt</name>
    <dbReference type="NCBI Taxonomy" id="8319"/>
    <lineage>
        <taxon>Eukaryota</taxon>
        <taxon>Metazoa</taxon>
        <taxon>Chordata</taxon>
        <taxon>Craniata</taxon>
        <taxon>Vertebrata</taxon>
        <taxon>Euteleostomi</taxon>
        <taxon>Amphibia</taxon>
        <taxon>Batrachia</taxon>
        <taxon>Caudata</taxon>
        <taxon>Salamandroidea</taxon>
        <taxon>Salamandridae</taxon>
        <taxon>Pleurodelinae</taxon>
        <taxon>Pleurodeles</taxon>
    </lineage>
</organism>
<evidence type="ECO:0000313" key="1">
    <source>
        <dbReference type="EMBL" id="KAJ1153447.1"/>
    </source>
</evidence>
<keyword evidence="2" id="KW-1185">Reference proteome</keyword>
<reference evidence="1" key="1">
    <citation type="journal article" date="2022" name="bioRxiv">
        <title>Sequencing and chromosome-scale assembly of the giantPleurodeles waltlgenome.</title>
        <authorList>
            <person name="Brown T."/>
            <person name="Elewa A."/>
            <person name="Iarovenko S."/>
            <person name="Subramanian E."/>
            <person name="Araus A.J."/>
            <person name="Petzold A."/>
            <person name="Susuki M."/>
            <person name="Suzuki K.-i.T."/>
            <person name="Hayashi T."/>
            <person name="Toyoda A."/>
            <person name="Oliveira C."/>
            <person name="Osipova E."/>
            <person name="Leigh N.D."/>
            <person name="Simon A."/>
            <person name="Yun M.H."/>
        </authorList>
    </citation>
    <scope>NUCLEOTIDE SEQUENCE</scope>
    <source>
        <strain evidence="1">20211129_DDA</strain>
        <tissue evidence="1">Liver</tissue>
    </source>
</reference>
<sequence>MGRLVCHAHPGYRTPASLRLSFTDHLRYAAAQGGKKGSTGSDPTGIVRCRRAPCLASRTEQAEQSDQ</sequence>
<accession>A0AAV7RL88</accession>
<dbReference type="Proteomes" id="UP001066276">
    <property type="component" value="Chromosome 5"/>
</dbReference>
<dbReference type="EMBL" id="JANPWB010000009">
    <property type="protein sequence ID" value="KAJ1153447.1"/>
    <property type="molecule type" value="Genomic_DNA"/>
</dbReference>
<protein>
    <submittedName>
        <fullName evidence="1">Uncharacterized protein</fullName>
    </submittedName>
</protein>
<dbReference type="AlphaFoldDB" id="A0AAV7RL88"/>
<evidence type="ECO:0000313" key="2">
    <source>
        <dbReference type="Proteomes" id="UP001066276"/>
    </source>
</evidence>